<name>A0A2P7NZ89_9PROT</name>
<dbReference type="InterPro" id="IPR011322">
    <property type="entry name" value="N-reg_PII-like_a/b"/>
</dbReference>
<dbReference type="GO" id="GO:0005524">
    <property type="term" value="F:ATP binding"/>
    <property type="evidence" value="ECO:0007669"/>
    <property type="project" value="TreeGrafter"/>
</dbReference>
<dbReference type="RefSeq" id="WP_106705553.1">
    <property type="nucleotide sequence ID" value="NZ_PXXU01000003.1"/>
</dbReference>
<protein>
    <submittedName>
        <fullName evidence="1">P-II family nitrogen regulator</fullName>
    </submittedName>
</protein>
<dbReference type="SUPFAM" id="SSF54913">
    <property type="entry name" value="GlnB-like"/>
    <property type="match status" value="1"/>
</dbReference>
<proteinExistence type="predicted"/>
<dbReference type="SMART" id="SM00938">
    <property type="entry name" value="P-II"/>
    <property type="match status" value="1"/>
</dbReference>
<sequence length="108" mass="12148">MKEIRAYIQPFMLSKLTQILLEIPNFPGMSVSDCEGFGREKLVPRQDYTPYVSRKRIEIFAPDEMVECIFSAVMTSANTHQQGAGKVYIIDVERGGKICTGEQGEELA</sequence>
<reference evidence="1 2" key="1">
    <citation type="submission" date="2018-03" db="EMBL/GenBank/DDBJ databases">
        <title>Draft genome of Nitrosomonas supralitoralis APG5.</title>
        <authorList>
            <person name="Urakawa H."/>
            <person name="Lopez J.V."/>
        </authorList>
    </citation>
    <scope>NUCLEOTIDE SEQUENCE [LARGE SCALE GENOMIC DNA]</scope>
    <source>
        <strain evidence="1 2">APG5</strain>
    </source>
</reference>
<keyword evidence="2" id="KW-1185">Reference proteome</keyword>
<dbReference type="OrthoDB" id="6386089at2"/>
<dbReference type="PANTHER" id="PTHR30115:SF11">
    <property type="entry name" value="NITROGEN REGULATORY PROTEIN P-II HOMOLOG"/>
    <property type="match status" value="1"/>
</dbReference>
<dbReference type="Proteomes" id="UP000241912">
    <property type="component" value="Unassembled WGS sequence"/>
</dbReference>
<comment type="caution">
    <text evidence="1">The sequence shown here is derived from an EMBL/GenBank/DDBJ whole genome shotgun (WGS) entry which is preliminary data.</text>
</comment>
<gene>
    <name evidence="1" type="ORF">C7H79_01640</name>
</gene>
<dbReference type="InterPro" id="IPR002187">
    <property type="entry name" value="N-reg_PII"/>
</dbReference>
<dbReference type="PANTHER" id="PTHR30115">
    <property type="entry name" value="NITROGEN REGULATORY PROTEIN P-II"/>
    <property type="match status" value="1"/>
</dbReference>
<dbReference type="InterPro" id="IPR015867">
    <property type="entry name" value="N-reg_PII/ATP_PRibTrfase_C"/>
</dbReference>
<dbReference type="GO" id="GO:0005829">
    <property type="term" value="C:cytosol"/>
    <property type="evidence" value="ECO:0007669"/>
    <property type="project" value="TreeGrafter"/>
</dbReference>
<dbReference type="Gene3D" id="3.30.70.120">
    <property type="match status" value="1"/>
</dbReference>
<evidence type="ECO:0000313" key="1">
    <source>
        <dbReference type="EMBL" id="PSJ18747.1"/>
    </source>
</evidence>
<organism evidence="1 2">
    <name type="scientific">Nitrosomonas supralitoralis</name>
    <dbReference type="NCBI Taxonomy" id="2116706"/>
    <lineage>
        <taxon>Bacteria</taxon>
        <taxon>Pseudomonadati</taxon>
        <taxon>Pseudomonadota</taxon>
        <taxon>Betaproteobacteria</taxon>
        <taxon>Nitrosomonadales</taxon>
        <taxon>Nitrosomonadaceae</taxon>
        <taxon>Nitrosomonas</taxon>
    </lineage>
</organism>
<dbReference type="PRINTS" id="PR00340">
    <property type="entry name" value="PIIGLNB"/>
</dbReference>
<evidence type="ECO:0000313" key="2">
    <source>
        <dbReference type="Proteomes" id="UP000241912"/>
    </source>
</evidence>
<dbReference type="AlphaFoldDB" id="A0A2P7NZ89"/>
<dbReference type="PROSITE" id="PS51343">
    <property type="entry name" value="PII_GLNB_DOM"/>
    <property type="match status" value="1"/>
</dbReference>
<dbReference type="EMBL" id="PXXU01000003">
    <property type="protein sequence ID" value="PSJ18747.1"/>
    <property type="molecule type" value="Genomic_DNA"/>
</dbReference>
<dbReference type="Pfam" id="PF00543">
    <property type="entry name" value="P-II"/>
    <property type="match status" value="1"/>
</dbReference>
<dbReference type="GO" id="GO:0006808">
    <property type="term" value="P:regulation of nitrogen utilization"/>
    <property type="evidence" value="ECO:0007669"/>
    <property type="project" value="InterPro"/>
</dbReference>
<dbReference type="GO" id="GO:0030234">
    <property type="term" value="F:enzyme regulator activity"/>
    <property type="evidence" value="ECO:0007669"/>
    <property type="project" value="InterPro"/>
</dbReference>
<accession>A0A2P7NZ89</accession>